<comment type="subcellular location">
    <subcellularLocation>
        <location evidence="1 6">Nucleus</location>
    </subcellularLocation>
</comment>
<keyword evidence="9" id="KW-1185">Reference proteome</keyword>
<sequence length="793" mass="86544">MAECSFARCQQERRAIRKELQRWTKNMVYILGLERVAEELMGRRKWKLYQDALIPKRGEAELSSDEESVQTDPPPALKIKTIEQINEDETKEERVEEKVARRPETILESLIKRPATQPKLEVAEEPADWKPQDKCYFCTDGEPGGGENRPTGAMSPASESDSSSVSGAKSPASAPPLLQHLLQLQLQAQNPQTIAQGYTDMCVQFQQMLTALAALGSGLVPPPPLSQPWMMQRLVHRQTDRPPEVGEKAPASSSPNLAEQPLDLSAKSTSSTSGTPPPDNKHLDNRLKRPAPDGASNSSGRRAYTEDELQSAVRDIQSGRLGTRRAALIYGIPRSTLRNKLNKFGTPVDQVDSDNDSDAERPDSPPSVILKIPTFPPPDDKSPSPAGQIQAPITPITPMLPTAQPSLKAPSQLLLPPSVFADPPSTQHLFTSLSDVIAKSISQKFQQPLDRPHHQPSDLMYPRGPDRHVSVIKTPPDNQRYAAPGNSKATPNNNGQPATGGKGTRPKRGKYRNYDRDSLVEAVKAVQRGEMSVHRAGSYYGVPHSTLEYKVKERHLMRPRKREPKPPQDTAKPQPPKPPPPKPPTKPFSNGLNGPEAPGYPPGYPYWPGTGFPPPPAPDLYASHMMRRLREEAPPPANGSFLEGIIRSSLERPALLQRLAAPPGGEAVRRAPTSDGDEPPARRPRLDSSDQALAAEMREAVQRLRADKLRPRNGTPTPPPAPPAEPPPPPAAPRTAPSALDAPISSVFVIIICKVHSAGRPARSPTHASAIRPAEVCRPRLASPVYTVVVTIT</sequence>
<evidence type="ECO:0000256" key="3">
    <source>
        <dbReference type="ARBA" id="ARBA00023125"/>
    </source>
</evidence>
<feature type="domain" description="HTH psq-type" evidence="8">
    <location>
        <begin position="505"/>
        <end position="557"/>
    </location>
</feature>
<dbReference type="PROSITE" id="PS50960">
    <property type="entry name" value="HTH_PSQ"/>
    <property type="match status" value="2"/>
</dbReference>
<dbReference type="AlphaFoldDB" id="A0A9R0EYJ2"/>
<proteinExistence type="predicted"/>
<dbReference type="InterPro" id="IPR007889">
    <property type="entry name" value="HTH_Psq"/>
</dbReference>
<dbReference type="GO" id="GO:0006357">
    <property type="term" value="P:regulation of transcription by RNA polymerase II"/>
    <property type="evidence" value="ECO:0007669"/>
    <property type="project" value="TreeGrafter"/>
</dbReference>
<organism evidence="9 10">
    <name type="scientific">Spodoptera frugiperda</name>
    <name type="common">Fall armyworm</name>
    <dbReference type="NCBI Taxonomy" id="7108"/>
    <lineage>
        <taxon>Eukaryota</taxon>
        <taxon>Metazoa</taxon>
        <taxon>Ecdysozoa</taxon>
        <taxon>Arthropoda</taxon>
        <taxon>Hexapoda</taxon>
        <taxon>Insecta</taxon>
        <taxon>Pterygota</taxon>
        <taxon>Neoptera</taxon>
        <taxon>Endopterygota</taxon>
        <taxon>Lepidoptera</taxon>
        <taxon>Glossata</taxon>
        <taxon>Ditrysia</taxon>
        <taxon>Noctuoidea</taxon>
        <taxon>Noctuidae</taxon>
        <taxon>Amphipyrinae</taxon>
        <taxon>Spodoptera</taxon>
    </lineage>
</organism>
<keyword evidence="4" id="KW-0804">Transcription</keyword>
<feature type="DNA-binding region" description="H-T-H motif" evidence="6">
    <location>
        <begin position="533"/>
        <end position="553"/>
    </location>
</feature>
<dbReference type="OrthoDB" id="10028342at2759"/>
<evidence type="ECO:0000256" key="4">
    <source>
        <dbReference type="ARBA" id="ARBA00023163"/>
    </source>
</evidence>
<feature type="domain" description="HTH psq-type" evidence="8">
    <location>
        <begin position="295"/>
        <end position="347"/>
    </location>
</feature>
<dbReference type="SUPFAM" id="SSF46689">
    <property type="entry name" value="Homeodomain-like"/>
    <property type="match status" value="2"/>
</dbReference>
<evidence type="ECO:0000256" key="2">
    <source>
        <dbReference type="ARBA" id="ARBA00023015"/>
    </source>
</evidence>
<feature type="DNA-binding region" description="H-T-H motif" evidence="6">
    <location>
        <begin position="323"/>
        <end position="343"/>
    </location>
</feature>
<feature type="region of interest" description="Disordered" evidence="7">
    <location>
        <begin position="138"/>
        <end position="174"/>
    </location>
</feature>
<feature type="region of interest" description="Disordered" evidence="7">
    <location>
        <begin position="703"/>
        <end position="738"/>
    </location>
</feature>
<dbReference type="Pfam" id="PF05225">
    <property type="entry name" value="HTH_psq"/>
    <property type="match status" value="2"/>
</dbReference>
<keyword evidence="5 6" id="KW-0539">Nucleus</keyword>
<dbReference type="RefSeq" id="XP_050553903.1">
    <property type="nucleotide sequence ID" value="XM_050697946.1"/>
</dbReference>
<dbReference type="CTD" id="44936"/>
<feature type="region of interest" description="Disordered" evidence="7">
    <location>
        <begin position="660"/>
        <end position="691"/>
    </location>
</feature>
<evidence type="ECO:0000256" key="5">
    <source>
        <dbReference type="ARBA" id="ARBA00023242"/>
    </source>
</evidence>
<protein>
    <submittedName>
        <fullName evidence="10">Mushroom body large-type Kenyon cell-specific protein 1 isoform X1</fullName>
    </submittedName>
</protein>
<feature type="region of interest" description="Disordered" evidence="7">
    <location>
        <begin position="238"/>
        <end position="311"/>
    </location>
</feature>
<name>A0A9R0EYJ2_SPOFR</name>
<accession>A0A9R0EYJ2</accession>
<dbReference type="PANTHER" id="PTHR21545:SF13">
    <property type="entry name" value="ECDYSONE-INDUCED PROTEIN 93F, ISOFORM C"/>
    <property type="match status" value="1"/>
</dbReference>
<dbReference type="GeneID" id="118270242"/>
<evidence type="ECO:0000259" key="8">
    <source>
        <dbReference type="PROSITE" id="PS50960"/>
    </source>
</evidence>
<evidence type="ECO:0000313" key="9">
    <source>
        <dbReference type="Proteomes" id="UP000829999"/>
    </source>
</evidence>
<gene>
    <name evidence="10" type="primary">LOC118270242</name>
</gene>
<dbReference type="Proteomes" id="UP000829999">
    <property type="component" value="Chromosome 13"/>
</dbReference>
<keyword evidence="2" id="KW-0805">Transcription regulation</keyword>
<feature type="compositionally biased region" description="Pro residues" evidence="7">
    <location>
        <begin position="573"/>
        <end position="586"/>
    </location>
</feature>
<feature type="region of interest" description="Disordered" evidence="7">
    <location>
        <begin position="550"/>
        <end position="605"/>
    </location>
</feature>
<dbReference type="Gene3D" id="1.10.10.60">
    <property type="entry name" value="Homeodomain-like"/>
    <property type="match status" value="2"/>
</dbReference>
<keyword evidence="3 6" id="KW-0238">DNA-binding</keyword>
<reference evidence="10" key="1">
    <citation type="submission" date="2025-08" db="UniProtKB">
        <authorList>
            <consortium name="RefSeq"/>
        </authorList>
    </citation>
    <scope>IDENTIFICATION</scope>
    <source>
        <tissue evidence="10">Whole larval tissue</tissue>
    </source>
</reference>
<feature type="compositionally biased region" description="Polar residues" evidence="7">
    <location>
        <begin position="487"/>
        <end position="497"/>
    </location>
</feature>
<evidence type="ECO:0000256" key="7">
    <source>
        <dbReference type="SAM" id="MobiDB-lite"/>
    </source>
</evidence>
<evidence type="ECO:0000313" key="10">
    <source>
        <dbReference type="RefSeq" id="XP_050553903.1"/>
    </source>
</evidence>
<dbReference type="InterPro" id="IPR009057">
    <property type="entry name" value="Homeodomain-like_sf"/>
</dbReference>
<dbReference type="PANTHER" id="PTHR21545">
    <property type="entry name" value="TRANSCRIPTION FACTOR MLR1/2"/>
    <property type="match status" value="1"/>
</dbReference>
<feature type="compositionally biased region" description="Basic and acidic residues" evidence="7">
    <location>
        <begin position="279"/>
        <end position="291"/>
    </location>
</feature>
<feature type="compositionally biased region" description="Basic and acidic residues" evidence="7">
    <location>
        <begin position="679"/>
        <end position="688"/>
    </location>
</feature>
<feature type="compositionally biased region" description="Basic and acidic residues" evidence="7">
    <location>
        <begin position="238"/>
        <end position="247"/>
    </location>
</feature>
<dbReference type="GO" id="GO:0005634">
    <property type="term" value="C:nucleus"/>
    <property type="evidence" value="ECO:0007669"/>
    <property type="project" value="UniProtKB-SubCell"/>
</dbReference>
<feature type="compositionally biased region" description="Pro residues" evidence="7">
    <location>
        <begin position="716"/>
        <end position="732"/>
    </location>
</feature>
<evidence type="ECO:0000256" key="1">
    <source>
        <dbReference type="ARBA" id="ARBA00004123"/>
    </source>
</evidence>
<dbReference type="GO" id="GO:0003677">
    <property type="term" value="F:DNA binding"/>
    <property type="evidence" value="ECO:0007669"/>
    <property type="project" value="UniProtKB-UniRule"/>
</dbReference>
<feature type="region of interest" description="Disordered" evidence="7">
    <location>
        <begin position="445"/>
        <end position="516"/>
    </location>
</feature>
<feature type="compositionally biased region" description="Low complexity" evidence="7">
    <location>
        <begin position="155"/>
        <end position="174"/>
    </location>
</feature>
<dbReference type="FunFam" id="1.10.10.60:FF:000019">
    <property type="entry name" value="Ligand-dependent corepressor isoform 1"/>
    <property type="match status" value="1"/>
</dbReference>
<evidence type="ECO:0000256" key="6">
    <source>
        <dbReference type="PROSITE-ProRule" id="PRU00320"/>
    </source>
</evidence>
<feature type="region of interest" description="Disordered" evidence="7">
    <location>
        <begin position="340"/>
        <end position="404"/>
    </location>
</feature>